<gene>
    <name evidence="2" type="ORF">GMB86_13225</name>
</gene>
<dbReference type="InterPro" id="IPR050210">
    <property type="entry name" value="tRNA_Adenine-N(6)_MTase"/>
</dbReference>
<dbReference type="Pfam" id="PF05175">
    <property type="entry name" value="MTS"/>
    <property type="match status" value="1"/>
</dbReference>
<organism evidence="2 3">
    <name type="scientific">Terrilactibacillus tamarindi</name>
    <dbReference type="NCBI Taxonomy" id="2599694"/>
    <lineage>
        <taxon>Bacteria</taxon>
        <taxon>Bacillati</taxon>
        <taxon>Bacillota</taxon>
        <taxon>Bacilli</taxon>
        <taxon>Bacillales</taxon>
        <taxon>Bacillaceae</taxon>
        <taxon>Terrilactibacillus</taxon>
    </lineage>
</organism>
<dbReference type="AlphaFoldDB" id="A0A6N8CTH1"/>
<name>A0A6N8CTH1_9BACI</name>
<evidence type="ECO:0000313" key="3">
    <source>
        <dbReference type="Proteomes" id="UP000440978"/>
    </source>
</evidence>
<dbReference type="PANTHER" id="PTHR47739">
    <property type="entry name" value="TRNA1(VAL) (ADENINE(37)-N6)-METHYLTRANSFERASE"/>
    <property type="match status" value="1"/>
</dbReference>
<keyword evidence="2" id="KW-0489">Methyltransferase</keyword>
<dbReference type="SUPFAM" id="SSF53335">
    <property type="entry name" value="S-adenosyl-L-methionine-dependent methyltransferases"/>
    <property type="match status" value="1"/>
</dbReference>
<reference evidence="2 3" key="1">
    <citation type="submission" date="2019-11" db="EMBL/GenBank/DDBJ databases">
        <title>Terrilactibacillus tamarindus sp. nov. BCM23-1 isolated from bark of Tamarindus indica.</title>
        <authorList>
            <person name="Kingkaew E."/>
            <person name="Tanasupawat S."/>
        </authorList>
    </citation>
    <scope>NUCLEOTIDE SEQUENCE [LARGE SCALE GENOMIC DNA]</scope>
    <source>
        <strain evidence="2 3">BCM23-1</strain>
    </source>
</reference>
<dbReference type="EMBL" id="WNHB01000024">
    <property type="protein sequence ID" value="MTT32968.1"/>
    <property type="molecule type" value="Genomic_DNA"/>
</dbReference>
<sequence length="246" mass="28194">MVEIKPNERVDELFNTPLKVIQSKDYFAFSLDAVLLANFVYVPIQRGKLIDLCTGNGAIPFILSTRTKGEITGIEIQQEIYDLAERSNRLNGLDTQINFIHDDIKNATHRFGRHQYDVVTCNPPYFKKEQARDQNINEHVAIARHEIHITLEDVITISSSLVKQNGKVALVHRPERLVEMITFMKKVDLEPKRCQFVHPKQGKPANMVLIEAAYKGKPGLKVLPPIHVYDDKGHYTKEVWPSNERV</sequence>
<dbReference type="OrthoDB" id="9777257at2"/>
<dbReference type="GO" id="GO:0008168">
    <property type="term" value="F:methyltransferase activity"/>
    <property type="evidence" value="ECO:0007669"/>
    <property type="project" value="UniProtKB-KW"/>
</dbReference>
<keyword evidence="2" id="KW-0808">Transferase</keyword>
<comment type="caution">
    <text evidence="2">The sequence shown here is derived from an EMBL/GenBank/DDBJ whole genome shotgun (WGS) entry which is preliminary data.</text>
</comment>
<accession>A0A6N8CTH1</accession>
<dbReference type="Proteomes" id="UP000440978">
    <property type="component" value="Unassembled WGS sequence"/>
</dbReference>
<evidence type="ECO:0000313" key="2">
    <source>
        <dbReference type="EMBL" id="MTT32968.1"/>
    </source>
</evidence>
<dbReference type="InterPro" id="IPR029063">
    <property type="entry name" value="SAM-dependent_MTases_sf"/>
</dbReference>
<protein>
    <submittedName>
        <fullName evidence="2">Methyltransferase</fullName>
    </submittedName>
</protein>
<evidence type="ECO:0000259" key="1">
    <source>
        <dbReference type="Pfam" id="PF05175"/>
    </source>
</evidence>
<dbReference type="PANTHER" id="PTHR47739:SF1">
    <property type="entry name" value="TRNA1(VAL) (ADENINE(37)-N6)-METHYLTRANSFERASE"/>
    <property type="match status" value="1"/>
</dbReference>
<dbReference type="InterPro" id="IPR007848">
    <property type="entry name" value="Small_mtfrase_dom"/>
</dbReference>
<dbReference type="Gene3D" id="3.40.50.150">
    <property type="entry name" value="Vaccinia Virus protein VP39"/>
    <property type="match status" value="1"/>
</dbReference>
<keyword evidence="3" id="KW-1185">Reference proteome</keyword>
<feature type="domain" description="Methyltransferase small" evidence="1">
    <location>
        <begin position="35"/>
        <end position="144"/>
    </location>
</feature>
<dbReference type="CDD" id="cd02440">
    <property type="entry name" value="AdoMet_MTases"/>
    <property type="match status" value="1"/>
</dbReference>
<dbReference type="RefSeq" id="WP_155220699.1">
    <property type="nucleotide sequence ID" value="NZ_WNHB01000024.1"/>
</dbReference>
<proteinExistence type="predicted"/>
<dbReference type="GO" id="GO:0032259">
    <property type="term" value="P:methylation"/>
    <property type="evidence" value="ECO:0007669"/>
    <property type="project" value="UniProtKB-KW"/>
</dbReference>